<dbReference type="Pfam" id="PF13181">
    <property type="entry name" value="TPR_8"/>
    <property type="match status" value="1"/>
</dbReference>
<keyword evidence="2 3" id="KW-0802">TPR repeat</keyword>
<evidence type="ECO:0000313" key="5">
    <source>
        <dbReference type="EMBL" id="WDI30710.1"/>
    </source>
</evidence>
<organism evidence="5 6">
    <name type="scientific">Hyphococcus flavus</name>
    <dbReference type="NCBI Taxonomy" id="1866326"/>
    <lineage>
        <taxon>Bacteria</taxon>
        <taxon>Pseudomonadati</taxon>
        <taxon>Pseudomonadota</taxon>
        <taxon>Alphaproteobacteria</taxon>
        <taxon>Parvularculales</taxon>
        <taxon>Parvularculaceae</taxon>
        <taxon>Hyphococcus</taxon>
    </lineage>
</organism>
<sequence length="453" mass="50628">MDGEAHLRLAAEEAPVLTLKCIGVFQAVLSTGETVAINSMKSKALLAYLALAPGMRHTREHLAALLWDRSDHEHARASLRQAVAVLRKAFGPAADRFLVTSDPEIIALNQARIKIELTDSAGIGERAYDRTEFLASLNVRSEPFEEWRREQAARIETLAATDDQETHSLLHRSESINSTVASEELIEPDNVCSQSSDRRTSRTRNIWQNRLRNVFLNFRSSALMLAVAIAGIAYYAANHDTQGSLKVHGGQHALDLTRKAAALKAHPELAKPVERCKYDRDDPQKTIKACTIVIDAVENDVLYKAVALTVRGTAHRWEANYEPAKEDFAQAILIDPAYYNAQHGIAYTYYLTGDHERALHHYQQVKDILPTHVMAHYRTGEVYFAMGDFKKAEKAYTDTIRLSPDFAYAYFYRAQTRGALGKIDQAKEDLRLAASINSSLRTEAQSVYASLAD</sequence>
<dbReference type="InterPro" id="IPR050498">
    <property type="entry name" value="Ycf3"/>
</dbReference>
<evidence type="ECO:0000256" key="1">
    <source>
        <dbReference type="ARBA" id="ARBA00022737"/>
    </source>
</evidence>
<gene>
    <name evidence="5" type="ORF">PUV54_12180</name>
</gene>
<evidence type="ECO:0000256" key="3">
    <source>
        <dbReference type="PROSITE-ProRule" id="PRU00339"/>
    </source>
</evidence>
<dbReference type="InterPro" id="IPR019734">
    <property type="entry name" value="TPR_rpt"/>
</dbReference>
<dbReference type="Proteomes" id="UP001214043">
    <property type="component" value="Chromosome"/>
</dbReference>
<keyword evidence="6" id="KW-1185">Reference proteome</keyword>
<keyword evidence="4" id="KW-0472">Membrane</keyword>
<dbReference type="GO" id="GO:0003677">
    <property type="term" value="F:DNA binding"/>
    <property type="evidence" value="ECO:0007669"/>
    <property type="project" value="InterPro"/>
</dbReference>
<keyword evidence="4" id="KW-0812">Transmembrane</keyword>
<dbReference type="InterPro" id="IPR011990">
    <property type="entry name" value="TPR-like_helical_dom_sf"/>
</dbReference>
<dbReference type="PANTHER" id="PTHR44858">
    <property type="entry name" value="TETRATRICOPEPTIDE REPEAT PROTEIN 6"/>
    <property type="match status" value="1"/>
</dbReference>
<evidence type="ECO:0000256" key="4">
    <source>
        <dbReference type="SAM" id="Phobius"/>
    </source>
</evidence>
<dbReference type="InterPro" id="IPR036388">
    <property type="entry name" value="WH-like_DNA-bd_sf"/>
</dbReference>
<keyword evidence="4" id="KW-1133">Transmembrane helix</keyword>
<dbReference type="Pfam" id="PF13374">
    <property type="entry name" value="TPR_10"/>
    <property type="match status" value="1"/>
</dbReference>
<dbReference type="InterPro" id="IPR016032">
    <property type="entry name" value="Sig_transdc_resp-reg_C-effctor"/>
</dbReference>
<reference evidence="5" key="1">
    <citation type="submission" date="2023-02" db="EMBL/GenBank/DDBJ databases">
        <title>Genome sequence of Hyphococcus flavus.</title>
        <authorList>
            <person name="Rong J.-C."/>
            <person name="Zhao Q."/>
            <person name="Yi M."/>
            <person name="Wu J.-Y."/>
        </authorList>
    </citation>
    <scope>NUCLEOTIDE SEQUENCE</scope>
    <source>
        <strain evidence="5">MCCC 1K03223</strain>
    </source>
</reference>
<feature type="transmembrane region" description="Helical" evidence="4">
    <location>
        <begin position="214"/>
        <end position="237"/>
    </location>
</feature>
<dbReference type="AlphaFoldDB" id="A0AAE9ZC49"/>
<dbReference type="RefSeq" id="WP_274492524.1">
    <property type="nucleotide sequence ID" value="NZ_CP118166.1"/>
</dbReference>
<evidence type="ECO:0000313" key="6">
    <source>
        <dbReference type="Proteomes" id="UP001214043"/>
    </source>
</evidence>
<feature type="repeat" description="TPR" evidence="3">
    <location>
        <begin position="339"/>
        <end position="372"/>
    </location>
</feature>
<dbReference type="GO" id="GO:0006355">
    <property type="term" value="P:regulation of DNA-templated transcription"/>
    <property type="evidence" value="ECO:0007669"/>
    <property type="project" value="InterPro"/>
</dbReference>
<dbReference type="KEGG" id="hfl:PUV54_12180"/>
<evidence type="ECO:0000256" key="2">
    <source>
        <dbReference type="ARBA" id="ARBA00022803"/>
    </source>
</evidence>
<accession>A0AAE9ZC49</accession>
<dbReference type="Gene3D" id="1.10.10.10">
    <property type="entry name" value="Winged helix-like DNA-binding domain superfamily/Winged helix DNA-binding domain"/>
    <property type="match status" value="1"/>
</dbReference>
<keyword evidence="1" id="KW-0677">Repeat</keyword>
<feature type="repeat" description="TPR" evidence="3">
    <location>
        <begin position="373"/>
        <end position="406"/>
    </location>
</feature>
<feature type="repeat" description="TPR" evidence="3">
    <location>
        <begin position="305"/>
        <end position="338"/>
    </location>
</feature>
<name>A0AAE9ZC49_9PROT</name>
<proteinExistence type="predicted"/>
<dbReference type="Gene3D" id="1.25.40.10">
    <property type="entry name" value="Tetratricopeptide repeat domain"/>
    <property type="match status" value="2"/>
</dbReference>
<dbReference type="Pfam" id="PF13424">
    <property type="entry name" value="TPR_12"/>
    <property type="match status" value="1"/>
</dbReference>
<protein>
    <submittedName>
        <fullName evidence="5">Tetratricopeptide repeat protein</fullName>
    </submittedName>
</protein>
<dbReference type="PROSITE" id="PS50005">
    <property type="entry name" value="TPR"/>
    <property type="match status" value="3"/>
</dbReference>
<dbReference type="PROSITE" id="PS50293">
    <property type="entry name" value="TPR_REGION"/>
    <property type="match status" value="1"/>
</dbReference>
<dbReference type="SUPFAM" id="SSF46894">
    <property type="entry name" value="C-terminal effector domain of the bipartite response regulators"/>
    <property type="match status" value="1"/>
</dbReference>
<dbReference type="SUPFAM" id="SSF48452">
    <property type="entry name" value="TPR-like"/>
    <property type="match status" value="1"/>
</dbReference>
<dbReference type="PANTHER" id="PTHR44858:SF1">
    <property type="entry name" value="UDP-N-ACETYLGLUCOSAMINE--PEPTIDE N-ACETYLGLUCOSAMINYLTRANSFERASE SPINDLY-RELATED"/>
    <property type="match status" value="1"/>
</dbReference>
<dbReference type="SMART" id="SM00028">
    <property type="entry name" value="TPR"/>
    <property type="match status" value="4"/>
</dbReference>
<dbReference type="EMBL" id="CP118166">
    <property type="protein sequence ID" value="WDI30710.1"/>
    <property type="molecule type" value="Genomic_DNA"/>
</dbReference>